<name>A0A9X5BHC2_9FIRM</name>
<dbReference type="OrthoDB" id="9809356at2"/>
<comment type="caution">
    <text evidence="13">The sequence shown here is derived from an EMBL/GenBank/DDBJ whole genome shotgun (WGS) entry which is preliminary data.</text>
</comment>
<dbReference type="GO" id="GO:0005737">
    <property type="term" value="C:cytoplasm"/>
    <property type="evidence" value="ECO:0007669"/>
    <property type="project" value="TreeGrafter"/>
</dbReference>
<sequence length="441" mass="49360">MKTYTYSETEQYILEIPGFAGKHTLEETKKLLRKAVGDKIPGKVIHIAGTNGKGSVCAYLSSILLESGLSVGMFLSPHLETMRERICIGNEMISEEEFVDVFCRIKEIVDEDNHPSFFEFLFLMAMAYFKEKEPDYIILETGMGGRLDATNAIEKPALCIITEIGYDHMQYLGNTIEAITAEKAGIIKAGVPVIFFDKRQKCTEILTQYVKKARSSAFFIGNNNILDVNINNKSIDFSLETGYYNYVSLSLNTTAPYQTENAALAVCAAERLENTKVTPQSIEKGLWAMYWPGRMEEVLPGIYLDGAHNEDGIEAFLHAVRCDSCQGKRLLLFGVVADKRYEAMAFQIAESQLFGEVALTCLETDRSASIDRLKTVWKQYGSLHCSFHESAKEAYRQLISCKEAEDVIYIAGSLYLVGQMKSLIGKADYDSDETIVQMNNG</sequence>
<dbReference type="GO" id="GO:0004326">
    <property type="term" value="F:tetrahydrofolylpolyglutamate synthase activity"/>
    <property type="evidence" value="ECO:0007669"/>
    <property type="project" value="UniProtKB-EC"/>
</dbReference>
<dbReference type="PIRSF" id="PIRSF001563">
    <property type="entry name" value="Folylpolyglu_synth"/>
    <property type="match status" value="1"/>
</dbReference>
<dbReference type="InterPro" id="IPR036615">
    <property type="entry name" value="Mur_ligase_C_dom_sf"/>
</dbReference>
<evidence type="ECO:0000256" key="8">
    <source>
        <dbReference type="ARBA" id="ARBA00030592"/>
    </source>
</evidence>
<evidence type="ECO:0000313" key="14">
    <source>
        <dbReference type="Proteomes" id="UP001154420"/>
    </source>
</evidence>
<proteinExistence type="inferred from homology"/>
<dbReference type="EMBL" id="QZDT01000014">
    <property type="protein sequence ID" value="NBJ92962.1"/>
    <property type="molecule type" value="Genomic_DNA"/>
</dbReference>
<accession>A0A9X5BHC2</accession>
<dbReference type="Pfam" id="PF02875">
    <property type="entry name" value="Mur_ligase_C"/>
    <property type="match status" value="1"/>
</dbReference>
<gene>
    <name evidence="13" type="ORF">D5281_10230</name>
</gene>
<dbReference type="SUPFAM" id="SSF53244">
    <property type="entry name" value="MurD-like peptide ligases, peptide-binding domain"/>
    <property type="match status" value="1"/>
</dbReference>
<organism evidence="13 14">
    <name type="scientific">Parablautia muri</name>
    <dbReference type="NCBI Taxonomy" id="2320879"/>
    <lineage>
        <taxon>Bacteria</taxon>
        <taxon>Bacillati</taxon>
        <taxon>Bacillota</taxon>
        <taxon>Clostridia</taxon>
        <taxon>Lachnospirales</taxon>
        <taxon>Lachnospiraceae</taxon>
        <taxon>Parablautia</taxon>
    </lineage>
</organism>
<evidence type="ECO:0000256" key="1">
    <source>
        <dbReference type="ARBA" id="ARBA00008276"/>
    </source>
</evidence>
<protein>
    <recommendedName>
        <fullName evidence="2">tetrahydrofolate synthase</fullName>
        <ecNumber evidence="2">6.3.2.17</ecNumber>
    </recommendedName>
    <alternativeName>
        <fullName evidence="8">Tetrahydrofolylpolyglutamate synthase</fullName>
    </alternativeName>
</protein>
<keyword evidence="6 10" id="KW-0067">ATP-binding</keyword>
<dbReference type="InterPro" id="IPR001645">
    <property type="entry name" value="Folylpolyglutamate_synth"/>
</dbReference>
<evidence type="ECO:0000256" key="2">
    <source>
        <dbReference type="ARBA" id="ARBA00013025"/>
    </source>
</evidence>
<feature type="domain" description="Mur ligase central" evidence="12">
    <location>
        <begin position="47"/>
        <end position="269"/>
    </location>
</feature>
<reference evidence="13" key="1">
    <citation type="submission" date="2018-09" db="EMBL/GenBank/DDBJ databases">
        <title>Murine metabolic-syndrome-specific gut microbial biobank.</title>
        <authorList>
            <person name="Liu C."/>
        </authorList>
    </citation>
    <scope>NUCLEOTIDE SEQUENCE</scope>
    <source>
        <strain evidence="13">D42-62</strain>
    </source>
</reference>
<dbReference type="NCBIfam" id="TIGR01499">
    <property type="entry name" value="folC"/>
    <property type="match status" value="1"/>
</dbReference>
<evidence type="ECO:0000256" key="3">
    <source>
        <dbReference type="ARBA" id="ARBA00022598"/>
    </source>
</evidence>
<dbReference type="SUPFAM" id="SSF53623">
    <property type="entry name" value="MurD-like peptide ligases, catalytic domain"/>
    <property type="match status" value="1"/>
</dbReference>
<dbReference type="PROSITE" id="PS01011">
    <property type="entry name" value="FOLYLPOLYGLU_SYNT_1"/>
    <property type="match status" value="1"/>
</dbReference>
<dbReference type="Proteomes" id="UP001154420">
    <property type="component" value="Unassembled WGS sequence"/>
</dbReference>
<dbReference type="GO" id="GO:0046872">
    <property type="term" value="F:metal ion binding"/>
    <property type="evidence" value="ECO:0007669"/>
    <property type="project" value="UniProtKB-KW"/>
</dbReference>
<keyword evidence="14" id="KW-1185">Reference proteome</keyword>
<dbReference type="PANTHER" id="PTHR11136:SF0">
    <property type="entry name" value="DIHYDROFOLATE SYNTHETASE-RELATED"/>
    <property type="match status" value="1"/>
</dbReference>
<evidence type="ECO:0000256" key="4">
    <source>
        <dbReference type="ARBA" id="ARBA00022723"/>
    </source>
</evidence>
<comment type="catalytic activity">
    <reaction evidence="9">
        <text>(6S)-5,6,7,8-tetrahydrofolyl-(gamma-L-Glu)(n) + L-glutamate + ATP = (6S)-5,6,7,8-tetrahydrofolyl-(gamma-L-Glu)(n+1) + ADP + phosphate + H(+)</text>
        <dbReference type="Rhea" id="RHEA:10580"/>
        <dbReference type="Rhea" id="RHEA-COMP:14738"/>
        <dbReference type="Rhea" id="RHEA-COMP:14740"/>
        <dbReference type="ChEBI" id="CHEBI:15378"/>
        <dbReference type="ChEBI" id="CHEBI:29985"/>
        <dbReference type="ChEBI" id="CHEBI:30616"/>
        <dbReference type="ChEBI" id="CHEBI:43474"/>
        <dbReference type="ChEBI" id="CHEBI:141005"/>
        <dbReference type="ChEBI" id="CHEBI:456216"/>
        <dbReference type="EC" id="6.3.2.17"/>
    </reaction>
</comment>
<dbReference type="GO" id="GO:0005524">
    <property type="term" value="F:ATP binding"/>
    <property type="evidence" value="ECO:0007669"/>
    <property type="project" value="UniProtKB-KW"/>
</dbReference>
<keyword evidence="3 10" id="KW-0436">Ligase</keyword>
<dbReference type="Pfam" id="PF08245">
    <property type="entry name" value="Mur_ligase_M"/>
    <property type="match status" value="1"/>
</dbReference>
<evidence type="ECO:0000256" key="6">
    <source>
        <dbReference type="ARBA" id="ARBA00022840"/>
    </source>
</evidence>
<dbReference type="Gene3D" id="3.40.1190.10">
    <property type="entry name" value="Mur-like, catalytic domain"/>
    <property type="match status" value="1"/>
</dbReference>
<keyword evidence="7" id="KW-0460">Magnesium</keyword>
<dbReference type="InterPro" id="IPR004101">
    <property type="entry name" value="Mur_ligase_C"/>
</dbReference>
<evidence type="ECO:0000259" key="12">
    <source>
        <dbReference type="Pfam" id="PF08245"/>
    </source>
</evidence>
<dbReference type="EC" id="6.3.2.17" evidence="2"/>
<dbReference type="InterPro" id="IPR018109">
    <property type="entry name" value="Folylpolyglutamate_synth_CS"/>
</dbReference>
<evidence type="ECO:0000256" key="10">
    <source>
        <dbReference type="PIRNR" id="PIRNR001563"/>
    </source>
</evidence>
<evidence type="ECO:0000259" key="11">
    <source>
        <dbReference type="Pfam" id="PF02875"/>
    </source>
</evidence>
<evidence type="ECO:0000256" key="5">
    <source>
        <dbReference type="ARBA" id="ARBA00022741"/>
    </source>
</evidence>
<dbReference type="Gene3D" id="3.90.190.20">
    <property type="entry name" value="Mur ligase, C-terminal domain"/>
    <property type="match status" value="1"/>
</dbReference>
<evidence type="ECO:0000256" key="7">
    <source>
        <dbReference type="ARBA" id="ARBA00022842"/>
    </source>
</evidence>
<keyword evidence="5 10" id="KW-0547">Nucleotide-binding</keyword>
<evidence type="ECO:0000313" key="13">
    <source>
        <dbReference type="EMBL" id="NBJ92962.1"/>
    </source>
</evidence>
<feature type="domain" description="Mur ligase C-terminal" evidence="11">
    <location>
        <begin position="293"/>
        <end position="413"/>
    </location>
</feature>
<evidence type="ECO:0000256" key="9">
    <source>
        <dbReference type="ARBA" id="ARBA00047493"/>
    </source>
</evidence>
<dbReference type="InterPro" id="IPR036565">
    <property type="entry name" value="Mur-like_cat_sf"/>
</dbReference>
<dbReference type="InterPro" id="IPR013221">
    <property type="entry name" value="Mur_ligase_cen"/>
</dbReference>
<keyword evidence="4" id="KW-0479">Metal-binding</keyword>
<dbReference type="GO" id="GO:0008841">
    <property type="term" value="F:dihydrofolate synthase activity"/>
    <property type="evidence" value="ECO:0007669"/>
    <property type="project" value="TreeGrafter"/>
</dbReference>
<comment type="similarity">
    <text evidence="1 10">Belongs to the folylpolyglutamate synthase family.</text>
</comment>
<dbReference type="RefSeq" id="WP_160560044.1">
    <property type="nucleotide sequence ID" value="NZ_QZDT01000014.1"/>
</dbReference>
<dbReference type="PANTHER" id="PTHR11136">
    <property type="entry name" value="FOLYLPOLYGLUTAMATE SYNTHASE-RELATED"/>
    <property type="match status" value="1"/>
</dbReference>
<dbReference type="AlphaFoldDB" id="A0A9X5BHC2"/>